<dbReference type="GO" id="GO:0016740">
    <property type="term" value="F:transferase activity"/>
    <property type="evidence" value="ECO:0007669"/>
    <property type="project" value="UniProtKB-KW"/>
</dbReference>
<keyword evidence="4 6" id="KW-1133">Transmembrane helix</keyword>
<dbReference type="InterPro" id="IPR050448">
    <property type="entry name" value="OpgB/LTA_synthase_biosynth"/>
</dbReference>
<feature type="transmembrane region" description="Helical" evidence="6">
    <location>
        <begin position="12"/>
        <end position="30"/>
    </location>
</feature>
<dbReference type="AlphaFoldDB" id="A0A1Q8SS60"/>
<dbReference type="PANTHER" id="PTHR47371:SF3">
    <property type="entry name" value="PHOSPHOGLYCEROL TRANSFERASE I"/>
    <property type="match status" value="1"/>
</dbReference>
<protein>
    <submittedName>
        <fullName evidence="8">Phosphatidylglycerol--membrane-oligosaccharide glycerophosphotransferase</fullName>
    </submittedName>
</protein>
<dbReference type="Proteomes" id="UP000186878">
    <property type="component" value="Unassembled WGS sequence"/>
</dbReference>
<comment type="subcellular location">
    <subcellularLocation>
        <location evidence="1">Cell membrane</location>
        <topology evidence="1">Multi-pass membrane protein</topology>
    </subcellularLocation>
</comment>
<keyword evidence="2" id="KW-1003">Cell membrane</keyword>
<evidence type="ECO:0000313" key="9">
    <source>
        <dbReference type="Proteomes" id="UP000186878"/>
    </source>
</evidence>
<feature type="domain" description="Sulfatase N-terminal" evidence="7">
    <location>
        <begin position="189"/>
        <end position="472"/>
    </location>
</feature>
<dbReference type="InterPro" id="IPR017850">
    <property type="entry name" value="Alkaline_phosphatase_core_sf"/>
</dbReference>
<keyword evidence="3 6" id="KW-0812">Transmembrane</keyword>
<feature type="transmembrane region" description="Helical" evidence="6">
    <location>
        <begin position="110"/>
        <end position="130"/>
    </location>
</feature>
<dbReference type="CDD" id="cd16015">
    <property type="entry name" value="LTA_synthase"/>
    <property type="match status" value="1"/>
</dbReference>
<accession>A0A1Q8SS60</accession>
<dbReference type="GO" id="GO:0005886">
    <property type="term" value="C:plasma membrane"/>
    <property type="evidence" value="ECO:0007669"/>
    <property type="project" value="UniProtKB-SubCell"/>
</dbReference>
<keyword evidence="8" id="KW-0808">Transferase</keyword>
<evidence type="ECO:0000313" key="8">
    <source>
        <dbReference type="EMBL" id="OLO04264.1"/>
    </source>
</evidence>
<evidence type="ECO:0000256" key="6">
    <source>
        <dbReference type="SAM" id="Phobius"/>
    </source>
</evidence>
<gene>
    <name evidence="8" type="ORF">BTW07_10275</name>
</gene>
<sequence length="520" mass="58588">MPISLNTRRWCALTYIGLCIGYAIMVVWVLPWWTPIVTTLAWLAVGYHFHWGHPSQRATKRKAWPWSLVPLILWWVYIYLDDSFGQLDLGAVIFHLQAGIEENGSTDRQIAGVIYTVAAIVMLMAVTWLVRADHRWRLWERVLSLFLLAFNPLLFGLSLRGASVIDDDEAWLNDRYRPPEIVAAPRRPPNLIYLYMESTERTYSDTRRFGDAYEDLAQLGKEGVVFQGVQQLDNTGWTMAGMVASQCGVPLMPAGLMHDNQFEPLSDVLPGVNCLGDLLHERGYDLTYMGGASTKFAGKAKFYRGHGFDTVLGRDELEGKAPAGYLNDWGLYDDTLFGLAEKRIRQLHASDKPYAFFGLTLAAHPPFGHPSQSCIDNQGPFDGTDILYSVKCTGWLVKNFVERLRAEGLLDNTLVVVASDHLSMKNSAWEDLIAEDRENTLMMLGNGLRPRVIEQPASMVDVLPTLLEAMGYTIPDHRAGLGVSLLSAKPTLVERHSLEEMNQRMRSENVLQERLWNGVN</sequence>
<dbReference type="SUPFAM" id="SSF53649">
    <property type="entry name" value="Alkaline phosphatase-like"/>
    <property type="match status" value="1"/>
</dbReference>
<dbReference type="EMBL" id="MSDO01000012">
    <property type="protein sequence ID" value="OLO04264.1"/>
    <property type="molecule type" value="Genomic_DNA"/>
</dbReference>
<dbReference type="InterPro" id="IPR000917">
    <property type="entry name" value="Sulfatase_N"/>
</dbReference>
<dbReference type="Gene3D" id="3.40.720.10">
    <property type="entry name" value="Alkaline Phosphatase, subunit A"/>
    <property type="match status" value="1"/>
</dbReference>
<evidence type="ECO:0000256" key="2">
    <source>
        <dbReference type="ARBA" id="ARBA00022475"/>
    </source>
</evidence>
<dbReference type="Pfam" id="PF00884">
    <property type="entry name" value="Sulfatase"/>
    <property type="match status" value="1"/>
</dbReference>
<reference evidence="8 9" key="1">
    <citation type="submission" date="2016-12" db="EMBL/GenBank/DDBJ databases">
        <title>Draft genome sequences of strains Salinicola socius SMB35, Salinicola sp. MH3R3-1 and Chromohalobacter sp. SMB17 from the Verkhnekamsk potash mining region of Russia.</title>
        <authorList>
            <person name="Mavrodi D.V."/>
            <person name="Olsson B.E."/>
            <person name="Korsakova E.S."/>
            <person name="Pyankova A."/>
            <person name="Mavrodi O.V."/>
            <person name="Plotnikova E.G."/>
        </authorList>
    </citation>
    <scope>NUCLEOTIDE SEQUENCE [LARGE SCALE GENOMIC DNA]</scope>
    <source>
        <strain evidence="8 9">SMB35</strain>
    </source>
</reference>
<evidence type="ECO:0000259" key="7">
    <source>
        <dbReference type="Pfam" id="PF00884"/>
    </source>
</evidence>
<dbReference type="OrthoDB" id="9760224at2"/>
<keyword evidence="5 6" id="KW-0472">Membrane</keyword>
<dbReference type="STRING" id="404433.BTW07_10275"/>
<feature type="transmembrane region" description="Helical" evidence="6">
    <location>
        <begin position="142"/>
        <end position="159"/>
    </location>
</feature>
<evidence type="ECO:0000256" key="4">
    <source>
        <dbReference type="ARBA" id="ARBA00022989"/>
    </source>
</evidence>
<dbReference type="PANTHER" id="PTHR47371">
    <property type="entry name" value="LIPOTEICHOIC ACID SYNTHASE"/>
    <property type="match status" value="1"/>
</dbReference>
<evidence type="ECO:0000256" key="1">
    <source>
        <dbReference type="ARBA" id="ARBA00004651"/>
    </source>
</evidence>
<evidence type="ECO:0000256" key="5">
    <source>
        <dbReference type="ARBA" id="ARBA00023136"/>
    </source>
</evidence>
<comment type="caution">
    <text evidence="8">The sequence shown here is derived from an EMBL/GenBank/DDBJ whole genome shotgun (WGS) entry which is preliminary data.</text>
</comment>
<dbReference type="RefSeq" id="WP_075570085.1">
    <property type="nucleotide sequence ID" value="NZ_MSDO01000012.1"/>
</dbReference>
<organism evidence="8 9">
    <name type="scientific">Salinicola socius</name>
    <dbReference type="NCBI Taxonomy" id="404433"/>
    <lineage>
        <taxon>Bacteria</taxon>
        <taxon>Pseudomonadati</taxon>
        <taxon>Pseudomonadota</taxon>
        <taxon>Gammaproteobacteria</taxon>
        <taxon>Oceanospirillales</taxon>
        <taxon>Halomonadaceae</taxon>
        <taxon>Salinicola</taxon>
    </lineage>
</organism>
<feature type="transmembrane region" description="Helical" evidence="6">
    <location>
        <begin position="36"/>
        <end position="51"/>
    </location>
</feature>
<feature type="transmembrane region" description="Helical" evidence="6">
    <location>
        <begin position="63"/>
        <end position="80"/>
    </location>
</feature>
<evidence type="ECO:0000256" key="3">
    <source>
        <dbReference type="ARBA" id="ARBA00022692"/>
    </source>
</evidence>
<keyword evidence="9" id="KW-1185">Reference proteome</keyword>
<name>A0A1Q8SS60_9GAMM</name>
<proteinExistence type="predicted"/>